<sequence>MASMGCALKNQISEARIQAGCKRIPKRVIVDAQSVKNVKNTDTAEEKGYDADKKMSEIKRHIVVDTLGLPHAIAATTAEVTGCKGTIAALTPSIPTVLRIEHAYGFWLHSSIIYRSSQVMFG</sequence>
<name>A0ABX5M8R9_9PROT</name>
<dbReference type="InterPro" id="IPR002559">
    <property type="entry name" value="Transposase_11"/>
</dbReference>
<comment type="caution">
    <text evidence="2">The sequence shown here is derived from an EMBL/GenBank/DDBJ whole genome shotgun (WGS) entry which is preliminary data.</text>
</comment>
<dbReference type="PANTHER" id="PTHR30007:SF0">
    <property type="entry name" value="TRANSPOSASE"/>
    <property type="match status" value="1"/>
</dbReference>
<gene>
    <name evidence="2" type="ORF">C8R14_1072</name>
</gene>
<dbReference type="PANTHER" id="PTHR30007">
    <property type="entry name" value="PHP DOMAIN PROTEIN"/>
    <property type="match status" value="1"/>
</dbReference>
<reference evidence="2 3" key="1">
    <citation type="submission" date="2018-04" db="EMBL/GenBank/DDBJ databases">
        <title>Active sludge and wastewater microbial communities from Klosterneuburg, Austria.</title>
        <authorList>
            <person name="Wagner M."/>
        </authorList>
    </citation>
    <scope>NUCLEOTIDE SEQUENCE [LARGE SCALE GENOMIC DNA]</scope>
    <source>
        <strain evidence="2 3">Nm 57</strain>
    </source>
</reference>
<proteinExistence type="predicted"/>
<protein>
    <submittedName>
        <fullName evidence="2">DDE family transposase</fullName>
    </submittedName>
</protein>
<organism evidence="2 3">
    <name type="scientific">Nitrosomonas eutropha</name>
    <dbReference type="NCBI Taxonomy" id="916"/>
    <lineage>
        <taxon>Bacteria</taxon>
        <taxon>Pseudomonadati</taxon>
        <taxon>Pseudomonadota</taxon>
        <taxon>Betaproteobacteria</taxon>
        <taxon>Nitrosomonadales</taxon>
        <taxon>Nitrosomonadaceae</taxon>
        <taxon>Nitrosomonas</taxon>
    </lineage>
</organism>
<accession>A0ABX5M8R9</accession>
<dbReference type="EMBL" id="QICQ01000007">
    <property type="protein sequence ID" value="PXV82431.1"/>
    <property type="molecule type" value="Genomic_DNA"/>
</dbReference>
<evidence type="ECO:0000313" key="2">
    <source>
        <dbReference type="EMBL" id="PXV82431.1"/>
    </source>
</evidence>
<dbReference type="Proteomes" id="UP000247780">
    <property type="component" value="Unassembled WGS sequence"/>
</dbReference>
<keyword evidence="3" id="KW-1185">Reference proteome</keyword>
<dbReference type="Pfam" id="PF01609">
    <property type="entry name" value="DDE_Tnp_1"/>
    <property type="match status" value="1"/>
</dbReference>
<evidence type="ECO:0000259" key="1">
    <source>
        <dbReference type="Pfam" id="PF01609"/>
    </source>
</evidence>
<evidence type="ECO:0000313" key="3">
    <source>
        <dbReference type="Proteomes" id="UP000247780"/>
    </source>
</evidence>
<feature type="domain" description="Transposase IS4-like" evidence="1">
    <location>
        <begin position="26"/>
        <end position="95"/>
    </location>
</feature>